<organism evidence="1 2">
    <name type="scientific">Umbelopsis vinacea</name>
    <dbReference type="NCBI Taxonomy" id="44442"/>
    <lineage>
        <taxon>Eukaryota</taxon>
        <taxon>Fungi</taxon>
        <taxon>Fungi incertae sedis</taxon>
        <taxon>Mucoromycota</taxon>
        <taxon>Mucoromycotina</taxon>
        <taxon>Umbelopsidomycetes</taxon>
        <taxon>Umbelopsidales</taxon>
        <taxon>Umbelopsidaceae</taxon>
        <taxon>Umbelopsis</taxon>
    </lineage>
</organism>
<gene>
    <name evidence="1" type="ORF">INT44_004525</name>
</gene>
<dbReference type="AlphaFoldDB" id="A0A8H7URH8"/>
<proteinExistence type="predicted"/>
<name>A0A8H7URH8_9FUNG</name>
<sequence length="211" mass="23376">MVHSNLLLLSTTNTRAQSLIQLGIDDYSPSLELAGAGFIAVDVYALLGDSHKTFSSFRIVSSRKELARAAYYCSMIGETLQVLSLNALMCTASFISVSMRQLLNKSVGLGGFYTKVLALQKKVISVHFECHSSKDLHTDKLNTNEKLQLRLCGLLTENVKEWTSFARNSKAHAANMEANMVLTDEKRLSRAGSDEKSVLNWQEWTSLKPIA</sequence>
<keyword evidence="2" id="KW-1185">Reference proteome</keyword>
<comment type="caution">
    <text evidence="1">The sequence shown here is derived from an EMBL/GenBank/DDBJ whole genome shotgun (WGS) entry which is preliminary data.</text>
</comment>
<evidence type="ECO:0000313" key="1">
    <source>
        <dbReference type="EMBL" id="KAG2189383.1"/>
    </source>
</evidence>
<dbReference type="Proteomes" id="UP000612746">
    <property type="component" value="Unassembled WGS sequence"/>
</dbReference>
<protein>
    <submittedName>
        <fullName evidence="1">Uncharacterized protein</fullName>
    </submittedName>
</protein>
<reference evidence="1" key="1">
    <citation type="submission" date="2020-12" db="EMBL/GenBank/DDBJ databases">
        <title>Metabolic potential, ecology and presence of endohyphal bacteria is reflected in genomic diversity of Mucoromycotina.</title>
        <authorList>
            <person name="Muszewska A."/>
            <person name="Okrasinska A."/>
            <person name="Steczkiewicz K."/>
            <person name="Drgas O."/>
            <person name="Orlowska M."/>
            <person name="Perlinska-Lenart U."/>
            <person name="Aleksandrzak-Piekarczyk T."/>
            <person name="Szatraj K."/>
            <person name="Zielenkiewicz U."/>
            <person name="Pilsyk S."/>
            <person name="Malc E."/>
            <person name="Mieczkowski P."/>
            <person name="Kruszewska J.S."/>
            <person name="Biernat P."/>
            <person name="Pawlowska J."/>
        </authorList>
    </citation>
    <scope>NUCLEOTIDE SEQUENCE</scope>
    <source>
        <strain evidence="1">WA0000051536</strain>
    </source>
</reference>
<dbReference type="EMBL" id="JAEPRA010000001">
    <property type="protein sequence ID" value="KAG2189383.1"/>
    <property type="molecule type" value="Genomic_DNA"/>
</dbReference>
<accession>A0A8H7URH8</accession>
<evidence type="ECO:0000313" key="2">
    <source>
        <dbReference type="Proteomes" id="UP000612746"/>
    </source>
</evidence>